<keyword evidence="4" id="KW-0472">Membrane</keyword>
<keyword evidence="7" id="KW-1185">Reference proteome</keyword>
<dbReference type="RefSeq" id="WP_255507816.1">
    <property type="nucleotide sequence ID" value="NZ_JBHUEJ010000002.1"/>
</dbReference>
<feature type="transmembrane region" description="Helical" evidence="4">
    <location>
        <begin position="308"/>
        <end position="327"/>
    </location>
</feature>
<dbReference type="SMART" id="SM00387">
    <property type="entry name" value="HATPase_c"/>
    <property type="match status" value="1"/>
</dbReference>
<dbReference type="GO" id="GO:0016301">
    <property type="term" value="F:kinase activity"/>
    <property type="evidence" value="ECO:0007669"/>
    <property type="project" value="UniProtKB-KW"/>
</dbReference>
<feature type="transmembrane region" description="Helical" evidence="4">
    <location>
        <begin position="276"/>
        <end position="296"/>
    </location>
</feature>
<sequence>MTSAHPAPQRASPWWLARLALVALALLGLIACASEPVGPAPAHLTQAEIWPSPSTAWAPPDRLSDADDAVLGAATPWQEVKLPHARPRGLARSGDASLEPPDVLWYRMTLPAAALTPTPQGSRLYIPRWHTLGTVAIYVDGVVAWQARGSRVWNGFNIPVWIDLAGRYPPGTSPVVHVRMASERGIGGALSTVWAGNAEALTPGWRMRHLLQRYLMAVARGAYLVLGVGALVVWLMLGRRRADAMYLLFFLMSVCHMLGTLQYLVGDETTGVADEWFSWLTLAGTLGSTLCSFYFLSRIQRRPRPRLGWALAAYVSVICLVALPIWGLSQEGIFPLVRMGLIPPSMLVLFVAVQGAWRQRDWPSMLLAIWIVLSFPIGFHDLGMQRYENLEHIYLSPYVYLGLFTMFLWIAMTRYHTALNVAERANTTLIDRLAEQEEILAETHARLRSVEREQTLLQERQRLMRDMHDGVGSSLMSALRVVEHGDTDRVDLAQVLKECIDDLKISIDSLEPVDADLLTLLANLRFRMGPRLEGAGLALDWQVNELPLLPWLDSASALHILRIIQEVLTNVIKHSGATRITVATAEAEDAGTPGVEVAITDNGRPFQPPSPAETPPARRGLSNVRSRAHALGAHIDWVHTPEGGTRFRMWLPLVHG</sequence>
<evidence type="ECO:0000313" key="6">
    <source>
        <dbReference type="EMBL" id="MFD1709033.1"/>
    </source>
</evidence>
<dbReference type="InterPro" id="IPR050482">
    <property type="entry name" value="Sensor_HK_TwoCompSys"/>
</dbReference>
<dbReference type="Gene3D" id="1.20.5.1930">
    <property type="match status" value="1"/>
</dbReference>
<dbReference type="Pfam" id="PF02518">
    <property type="entry name" value="HATPase_c"/>
    <property type="match status" value="1"/>
</dbReference>
<dbReference type="PANTHER" id="PTHR24421">
    <property type="entry name" value="NITRATE/NITRITE SENSOR PROTEIN NARX-RELATED"/>
    <property type="match status" value="1"/>
</dbReference>
<gene>
    <name evidence="6" type="ORF">ACFSF0_00275</name>
</gene>
<keyword evidence="4" id="KW-1133">Transmembrane helix</keyword>
<keyword evidence="2 6" id="KW-0418">Kinase</keyword>
<evidence type="ECO:0000256" key="3">
    <source>
        <dbReference type="ARBA" id="ARBA00023012"/>
    </source>
</evidence>
<feature type="transmembrane region" description="Helical" evidence="4">
    <location>
        <begin position="333"/>
        <end position="353"/>
    </location>
</feature>
<organism evidence="6 7">
    <name type="scientific">Ottowia flava</name>
    <dbReference type="NCBI Taxonomy" id="2675430"/>
    <lineage>
        <taxon>Bacteria</taxon>
        <taxon>Pseudomonadati</taxon>
        <taxon>Pseudomonadota</taxon>
        <taxon>Betaproteobacteria</taxon>
        <taxon>Burkholderiales</taxon>
        <taxon>Comamonadaceae</taxon>
        <taxon>Ottowia</taxon>
    </lineage>
</organism>
<dbReference type="Gene3D" id="3.30.565.10">
    <property type="entry name" value="Histidine kinase-like ATPase, C-terminal domain"/>
    <property type="match status" value="1"/>
</dbReference>
<feature type="domain" description="Histidine kinase/HSP90-like ATPase" evidence="5">
    <location>
        <begin position="555"/>
        <end position="655"/>
    </location>
</feature>
<feature type="transmembrane region" description="Helical" evidence="4">
    <location>
        <begin position="395"/>
        <end position="412"/>
    </location>
</feature>
<evidence type="ECO:0000256" key="2">
    <source>
        <dbReference type="ARBA" id="ARBA00022777"/>
    </source>
</evidence>
<name>A0ABW4KRW3_9BURK</name>
<feature type="transmembrane region" description="Helical" evidence="4">
    <location>
        <begin position="214"/>
        <end position="237"/>
    </location>
</feature>
<protein>
    <submittedName>
        <fullName evidence="6">Sensor histidine kinase</fullName>
    </submittedName>
</protein>
<dbReference type="InterPro" id="IPR003594">
    <property type="entry name" value="HATPase_dom"/>
</dbReference>
<evidence type="ECO:0000256" key="1">
    <source>
        <dbReference type="ARBA" id="ARBA00022679"/>
    </source>
</evidence>
<feature type="transmembrane region" description="Helical" evidence="4">
    <location>
        <begin position="365"/>
        <end position="383"/>
    </location>
</feature>
<keyword evidence="4" id="KW-0812">Transmembrane</keyword>
<evidence type="ECO:0000259" key="5">
    <source>
        <dbReference type="SMART" id="SM00387"/>
    </source>
</evidence>
<proteinExistence type="predicted"/>
<feature type="transmembrane region" description="Helical" evidence="4">
    <location>
        <begin position="244"/>
        <end position="264"/>
    </location>
</feature>
<dbReference type="CDD" id="cd16917">
    <property type="entry name" value="HATPase_UhpB-NarQ-NarX-like"/>
    <property type="match status" value="1"/>
</dbReference>
<comment type="caution">
    <text evidence="6">The sequence shown here is derived from an EMBL/GenBank/DDBJ whole genome shotgun (WGS) entry which is preliminary data.</text>
</comment>
<evidence type="ECO:0000313" key="7">
    <source>
        <dbReference type="Proteomes" id="UP001597304"/>
    </source>
</evidence>
<reference evidence="7" key="1">
    <citation type="journal article" date="2019" name="Int. J. Syst. Evol. Microbiol.">
        <title>The Global Catalogue of Microorganisms (GCM) 10K type strain sequencing project: providing services to taxonomists for standard genome sequencing and annotation.</title>
        <authorList>
            <consortium name="The Broad Institute Genomics Platform"/>
            <consortium name="The Broad Institute Genome Sequencing Center for Infectious Disease"/>
            <person name="Wu L."/>
            <person name="Ma J."/>
        </authorList>
    </citation>
    <scope>NUCLEOTIDE SEQUENCE [LARGE SCALE GENOMIC DNA]</scope>
    <source>
        <strain evidence="7">LMG 29247</strain>
    </source>
</reference>
<keyword evidence="1" id="KW-0808">Transferase</keyword>
<evidence type="ECO:0000256" key="4">
    <source>
        <dbReference type="SAM" id="Phobius"/>
    </source>
</evidence>
<accession>A0ABW4KRW3</accession>
<dbReference type="SUPFAM" id="SSF55874">
    <property type="entry name" value="ATPase domain of HSP90 chaperone/DNA topoisomerase II/histidine kinase"/>
    <property type="match status" value="1"/>
</dbReference>
<dbReference type="EMBL" id="JBHUEJ010000002">
    <property type="protein sequence ID" value="MFD1709033.1"/>
    <property type="molecule type" value="Genomic_DNA"/>
</dbReference>
<dbReference type="PANTHER" id="PTHR24421:SF58">
    <property type="entry name" value="SIGNAL TRANSDUCTION HISTIDINE-PROTEIN KINASE_PHOSPHATASE UHPB"/>
    <property type="match status" value="1"/>
</dbReference>
<dbReference type="Proteomes" id="UP001597304">
    <property type="component" value="Unassembled WGS sequence"/>
</dbReference>
<dbReference type="InterPro" id="IPR036890">
    <property type="entry name" value="HATPase_C_sf"/>
</dbReference>
<keyword evidence="3" id="KW-0902">Two-component regulatory system</keyword>